<dbReference type="GO" id="GO:0006955">
    <property type="term" value="P:immune response"/>
    <property type="evidence" value="ECO:0007669"/>
    <property type="project" value="InterPro"/>
</dbReference>
<organism evidence="4 5">
    <name type="scientific">Collichthys lucidus</name>
    <name type="common">Big head croaker</name>
    <name type="synonym">Sciaena lucida</name>
    <dbReference type="NCBI Taxonomy" id="240159"/>
    <lineage>
        <taxon>Eukaryota</taxon>
        <taxon>Metazoa</taxon>
        <taxon>Chordata</taxon>
        <taxon>Craniata</taxon>
        <taxon>Vertebrata</taxon>
        <taxon>Euteleostomi</taxon>
        <taxon>Actinopterygii</taxon>
        <taxon>Neopterygii</taxon>
        <taxon>Teleostei</taxon>
        <taxon>Neoteleostei</taxon>
        <taxon>Acanthomorphata</taxon>
        <taxon>Eupercaria</taxon>
        <taxon>Sciaenidae</taxon>
        <taxon>Collichthys</taxon>
    </lineage>
</organism>
<dbReference type="InterPro" id="IPR036048">
    <property type="entry name" value="Interleukin_8-like_sf"/>
</dbReference>
<dbReference type="InterPro" id="IPR001811">
    <property type="entry name" value="Chemokine_IL8-like_dom"/>
</dbReference>
<dbReference type="SUPFAM" id="SSF54117">
    <property type="entry name" value="Interleukin 8-like chemokines"/>
    <property type="match status" value="1"/>
</dbReference>
<proteinExistence type="predicted"/>
<dbReference type="AlphaFoldDB" id="A0A4U5UTH5"/>
<dbReference type="Proteomes" id="UP000298787">
    <property type="component" value="Chromosome 11"/>
</dbReference>
<feature type="chain" id="PRO_5020561659" evidence="2">
    <location>
        <begin position="23"/>
        <end position="97"/>
    </location>
</feature>
<keyword evidence="1" id="KW-0202">Cytokine</keyword>
<evidence type="ECO:0000313" key="5">
    <source>
        <dbReference type="Proteomes" id="UP000298787"/>
    </source>
</evidence>
<dbReference type="Gene3D" id="2.40.50.40">
    <property type="match status" value="1"/>
</dbReference>
<gene>
    <name evidence="4" type="ORF">D9C73_012925</name>
</gene>
<keyword evidence="5" id="KW-1185">Reference proteome</keyword>
<dbReference type="GO" id="GO:0005615">
    <property type="term" value="C:extracellular space"/>
    <property type="evidence" value="ECO:0007669"/>
    <property type="project" value="UniProtKB-KW"/>
</dbReference>
<evidence type="ECO:0000256" key="1">
    <source>
        <dbReference type="ARBA" id="ARBA00022514"/>
    </source>
</evidence>
<evidence type="ECO:0000313" key="4">
    <source>
        <dbReference type="EMBL" id="TKS78249.1"/>
    </source>
</evidence>
<name>A0A4U5UTH5_COLLU</name>
<dbReference type="Pfam" id="PF00048">
    <property type="entry name" value="IL8"/>
    <property type="match status" value="1"/>
</dbReference>
<keyword evidence="2" id="KW-0732">Signal</keyword>
<evidence type="ECO:0000256" key="2">
    <source>
        <dbReference type="SAM" id="SignalP"/>
    </source>
</evidence>
<sequence>MDLKVAFVIVCLCALAITSTKAGIPKCCIKTKTHIPKQVLMNVQRWNMQQSTGACDIPALILHVKNMSRPICAHPKWLEVVLSRQQKMKHKKRRATY</sequence>
<feature type="domain" description="Chemokine interleukin-8-like" evidence="3">
    <location>
        <begin position="26"/>
        <end position="77"/>
    </location>
</feature>
<protein>
    <submittedName>
        <fullName evidence="4">C-C motif chemokine 28</fullName>
    </submittedName>
</protein>
<reference evidence="4 5" key="1">
    <citation type="submission" date="2019-01" db="EMBL/GenBank/DDBJ databases">
        <title>Genome Assembly of Collichthys lucidus.</title>
        <authorList>
            <person name="Cai M."/>
            <person name="Xiao S."/>
        </authorList>
    </citation>
    <scope>NUCLEOTIDE SEQUENCE [LARGE SCALE GENOMIC DNA]</scope>
    <source>
        <strain evidence="4">JT15FE1705JMU</strain>
        <tissue evidence="4">Muscle</tissue>
    </source>
</reference>
<dbReference type="STRING" id="240159.A0A4U5UTH5"/>
<dbReference type="GO" id="GO:0008009">
    <property type="term" value="F:chemokine activity"/>
    <property type="evidence" value="ECO:0007669"/>
    <property type="project" value="InterPro"/>
</dbReference>
<accession>A0A4U5UTH5</accession>
<feature type="signal peptide" evidence="2">
    <location>
        <begin position="1"/>
        <end position="22"/>
    </location>
</feature>
<evidence type="ECO:0000259" key="3">
    <source>
        <dbReference type="Pfam" id="PF00048"/>
    </source>
</evidence>
<dbReference type="EMBL" id="CM014088">
    <property type="protein sequence ID" value="TKS78249.1"/>
    <property type="molecule type" value="Genomic_DNA"/>
</dbReference>